<dbReference type="RefSeq" id="WP_209333104.1">
    <property type="nucleotide sequence ID" value="NZ_JAGIYY010000001.1"/>
</dbReference>
<comment type="caution">
    <text evidence="11">The sequence shown here is derived from an EMBL/GenBank/DDBJ whole genome shotgun (WGS) entry which is preliminary data.</text>
</comment>
<gene>
    <name evidence="11" type="primary">argE</name>
    <name evidence="11" type="ORF">J5Y06_00160</name>
</gene>
<evidence type="ECO:0000256" key="4">
    <source>
        <dbReference type="ARBA" id="ARBA00022571"/>
    </source>
</evidence>
<evidence type="ECO:0000313" key="12">
    <source>
        <dbReference type="Proteomes" id="UP000666240"/>
    </source>
</evidence>
<keyword evidence="4" id="KW-0055">Arginine biosynthesis</keyword>
<dbReference type="EC" id="3.5.1.16" evidence="11"/>
<accession>A0A8J7RGY6</accession>
<dbReference type="CDD" id="cd03894">
    <property type="entry name" value="M20_ArgE"/>
    <property type="match status" value="1"/>
</dbReference>
<dbReference type="PROSITE" id="PS00759">
    <property type="entry name" value="ARGE_DAPE_CPG2_2"/>
    <property type="match status" value="1"/>
</dbReference>
<sequence>MRNNDSIAIISDLVGFQTVSRNSNSDLLAYVADYLSEHGVTSDILWNDDRSKGNLWATIGPADVPGVILSGHSDVVPVDGQDWTSDPFVARITDSRIFGRGTCDMKGFIGIVLAAVPDLVTRDLKAPIHIAISYDEEVGCTGVSSLIDRLAALPVKPALCIVGEPTSMQVIVGHKGIGLYRVTVTGSAAHSSQAPYAVNAIEYAAQTIVFIKSLSTEQAHAGPHDHDYDVSHSTISVTTIEGGAAVNIIPERCVFQFDIRSLPQLETEAVLARIQAFLDAEIRPAMRATSPASGVQIEPLVEIVGLDTEVTHPAVTFLKTLVGRNDHAKVAYCTEAGLFSTQAGIVSLVCGPGSMEQGHKPDEFLALSQIERCEEMISRLADRLEDDGLPWSAELRR</sequence>
<dbReference type="GO" id="GO:0008777">
    <property type="term" value="F:acetylornithine deacetylase activity"/>
    <property type="evidence" value="ECO:0007669"/>
    <property type="project" value="UniProtKB-EC"/>
</dbReference>
<dbReference type="InterPro" id="IPR050072">
    <property type="entry name" value="Peptidase_M20A"/>
</dbReference>
<keyword evidence="3" id="KW-0963">Cytoplasm</keyword>
<dbReference type="NCBIfam" id="TIGR01892">
    <property type="entry name" value="AcOrn-deacetyl"/>
    <property type="match status" value="1"/>
</dbReference>
<organism evidence="11 12">
    <name type="scientific">Tianweitania sediminis</name>
    <dbReference type="NCBI Taxonomy" id="1502156"/>
    <lineage>
        <taxon>Bacteria</taxon>
        <taxon>Pseudomonadati</taxon>
        <taxon>Pseudomonadota</taxon>
        <taxon>Alphaproteobacteria</taxon>
        <taxon>Hyphomicrobiales</taxon>
        <taxon>Phyllobacteriaceae</taxon>
        <taxon>Tianweitania</taxon>
    </lineage>
</organism>
<evidence type="ECO:0000256" key="5">
    <source>
        <dbReference type="ARBA" id="ARBA00022605"/>
    </source>
</evidence>
<evidence type="ECO:0000256" key="3">
    <source>
        <dbReference type="ARBA" id="ARBA00022490"/>
    </source>
</evidence>
<keyword evidence="5" id="KW-0028">Amino-acid biosynthesis</keyword>
<comment type="similarity">
    <text evidence="2">Belongs to the peptidase M20A family. ArgE subfamily.</text>
</comment>
<dbReference type="Gene3D" id="3.40.630.10">
    <property type="entry name" value="Zn peptidases"/>
    <property type="match status" value="1"/>
</dbReference>
<keyword evidence="7 11" id="KW-0378">Hydrolase</keyword>
<dbReference type="PANTHER" id="PTHR43808:SF31">
    <property type="entry name" value="N-ACETYL-L-CITRULLINE DEACETYLASE"/>
    <property type="match status" value="1"/>
</dbReference>
<dbReference type="InterPro" id="IPR001261">
    <property type="entry name" value="ArgE/DapE_CS"/>
</dbReference>
<feature type="domain" description="Peptidase M20 dimerisation" evidence="10">
    <location>
        <begin position="172"/>
        <end position="282"/>
    </location>
</feature>
<evidence type="ECO:0000256" key="6">
    <source>
        <dbReference type="ARBA" id="ARBA00022723"/>
    </source>
</evidence>
<evidence type="ECO:0000259" key="10">
    <source>
        <dbReference type="Pfam" id="PF07687"/>
    </source>
</evidence>
<dbReference type="AlphaFoldDB" id="A0A8J7RGY6"/>
<name>A0A8J7RGY6_9HYPH</name>
<dbReference type="Pfam" id="PF07687">
    <property type="entry name" value="M20_dimer"/>
    <property type="match status" value="1"/>
</dbReference>
<dbReference type="GO" id="GO:0006526">
    <property type="term" value="P:L-arginine biosynthetic process"/>
    <property type="evidence" value="ECO:0007669"/>
    <property type="project" value="UniProtKB-KW"/>
</dbReference>
<dbReference type="SUPFAM" id="SSF53187">
    <property type="entry name" value="Zn-dependent exopeptidases"/>
    <property type="match status" value="1"/>
</dbReference>
<dbReference type="NCBIfam" id="NF005710">
    <property type="entry name" value="PRK07522.1"/>
    <property type="match status" value="1"/>
</dbReference>
<dbReference type="InterPro" id="IPR036264">
    <property type="entry name" value="Bact_exopeptidase_dim_dom"/>
</dbReference>
<reference evidence="11" key="1">
    <citation type="submission" date="2021-03" db="EMBL/GenBank/DDBJ databases">
        <title>Genome sequencing and assembly of Tianweitania sediminis.</title>
        <authorList>
            <person name="Chhetri G."/>
        </authorList>
    </citation>
    <scope>NUCLEOTIDE SEQUENCE</scope>
    <source>
        <strain evidence="11">Z8</strain>
    </source>
</reference>
<dbReference type="InterPro" id="IPR011650">
    <property type="entry name" value="Peptidase_M20_dimer"/>
</dbReference>
<dbReference type="InterPro" id="IPR010169">
    <property type="entry name" value="AcOrn-deacetyl"/>
</dbReference>
<dbReference type="Proteomes" id="UP000666240">
    <property type="component" value="Unassembled WGS sequence"/>
</dbReference>
<keyword evidence="9" id="KW-0170">Cobalt</keyword>
<dbReference type="Pfam" id="PF01546">
    <property type="entry name" value="Peptidase_M20"/>
    <property type="match status" value="1"/>
</dbReference>
<comment type="cofactor">
    <cofactor evidence="1">
        <name>Zn(2+)</name>
        <dbReference type="ChEBI" id="CHEBI:29105"/>
    </cofactor>
</comment>
<dbReference type="InterPro" id="IPR002933">
    <property type="entry name" value="Peptidase_M20"/>
</dbReference>
<evidence type="ECO:0000256" key="2">
    <source>
        <dbReference type="ARBA" id="ARBA00005691"/>
    </source>
</evidence>
<evidence type="ECO:0000256" key="7">
    <source>
        <dbReference type="ARBA" id="ARBA00022801"/>
    </source>
</evidence>
<keyword evidence="12" id="KW-1185">Reference proteome</keyword>
<dbReference type="Gene3D" id="3.30.70.360">
    <property type="match status" value="1"/>
</dbReference>
<evidence type="ECO:0000256" key="8">
    <source>
        <dbReference type="ARBA" id="ARBA00022833"/>
    </source>
</evidence>
<dbReference type="PANTHER" id="PTHR43808">
    <property type="entry name" value="ACETYLORNITHINE DEACETYLASE"/>
    <property type="match status" value="1"/>
</dbReference>
<evidence type="ECO:0000256" key="9">
    <source>
        <dbReference type="ARBA" id="ARBA00023285"/>
    </source>
</evidence>
<evidence type="ECO:0000256" key="1">
    <source>
        <dbReference type="ARBA" id="ARBA00001947"/>
    </source>
</evidence>
<evidence type="ECO:0000313" key="11">
    <source>
        <dbReference type="EMBL" id="MBP0437061.1"/>
    </source>
</evidence>
<dbReference type="GO" id="GO:0046872">
    <property type="term" value="F:metal ion binding"/>
    <property type="evidence" value="ECO:0007669"/>
    <property type="project" value="UniProtKB-KW"/>
</dbReference>
<proteinExistence type="inferred from homology"/>
<keyword evidence="8" id="KW-0862">Zinc</keyword>
<protein>
    <submittedName>
        <fullName evidence="11">Acetylornithine deacetylase</fullName>
        <ecNumber evidence="11">3.5.1.16</ecNumber>
    </submittedName>
</protein>
<dbReference type="SUPFAM" id="SSF55031">
    <property type="entry name" value="Bacterial exopeptidase dimerisation domain"/>
    <property type="match status" value="1"/>
</dbReference>
<keyword evidence="6" id="KW-0479">Metal-binding</keyword>
<dbReference type="EMBL" id="JAGIYY010000001">
    <property type="protein sequence ID" value="MBP0437061.1"/>
    <property type="molecule type" value="Genomic_DNA"/>
</dbReference>